<proteinExistence type="predicted"/>
<keyword evidence="1" id="KW-0805">Transcription regulation</keyword>
<evidence type="ECO:0000313" key="6">
    <source>
        <dbReference type="EMBL" id="MBO0624567.1"/>
    </source>
</evidence>
<evidence type="ECO:0000313" key="9">
    <source>
        <dbReference type="Proteomes" id="UP000664299"/>
    </source>
</evidence>
<dbReference type="CDD" id="cd06267">
    <property type="entry name" value="PBP1_LacI_sugar_binding-like"/>
    <property type="match status" value="1"/>
</dbReference>
<reference evidence="7 8" key="1">
    <citation type="submission" date="2018-05" db="EMBL/GenBank/DDBJ databases">
        <title>Reference genomes for bee gut microbiota database.</title>
        <authorList>
            <person name="Ellegaard K.M."/>
        </authorList>
    </citation>
    <scope>NUCLEOTIDE SEQUENCE [LARGE SCALE GENOMIC DNA]</scope>
    <source>
        <strain evidence="7 8">ESL0199</strain>
    </source>
</reference>
<dbReference type="EMBL" id="QGLK01000001">
    <property type="protein sequence ID" value="PXY89958.1"/>
    <property type="molecule type" value="Genomic_DNA"/>
</dbReference>
<dbReference type="InterPro" id="IPR046335">
    <property type="entry name" value="LacI/GalR-like_sensor"/>
</dbReference>
<organism evidence="7 8">
    <name type="scientific">Bifidobacterium asteroides</name>
    <dbReference type="NCBI Taxonomy" id="1684"/>
    <lineage>
        <taxon>Bacteria</taxon>
        <taxon>Bacillati</taxon>
        <taxon>Actinomycetota</taxon>
        <taxon>Actinomycetes</taxon>
        <taxon>Bifidobacteriales</taxon>
        <taxon>Bifidobacteriaceae</taxon>
        <taxon>Bifidobacterium</taxon>
    </lineage>
</organism>
<evidence type="ECO:0000256" key="2">
    <source>
        <dbReference type="ARBA" id="ARBA00023125"/>
    </source>
</evidence>
<dbReference type="CDD" id="cd01392">
    <property type="entry name" value="HTH_LacI"/>
    <property type="match status" value="1"/>
</dbReference>
<dbReference type="Gene3D" id="3.40.50.2300">
    <property type="match status" value="2"/>
</dbReference>
<dbReference type="GO" id="GO:0000976">
    <property type="term" value="F:transcription cis-regulatory region binding"/>
    <property type="evidence" value="ECO:0007669"/>
    <property type="project" value="TreeGrafter"/>
</dbReference>
<keyword evidence="2 6" id="KW-0238">DNA-binding</keyword>
<dbReference type="SMART" id="SM00354">
    <property type="entry name" value="HTH_LACI"/>
    <property type="match status" value="1"/>
</dbReference>
<evidence type="ECO:0000259" key="5">
    <source>
        <dbReference type="PROSITE" id="PS50943"/>
    </source>
</evidence>
<dbReference type="PROSITE" id="PS50932">
    <property type="entry name" value="HTH_LACI_2"/>
    <property type="match status" value="1"/>
</dbReference>
<evidence type="ECO:0000256" key="1">
    <source>
        <dbReference type="ARBA" id="ARBA00023015"/>
    </source>
</evidence>
<dbReference type="Proteomes" id="UP000664299">
    <property type="component" value="Unassembled WGS sequence"/>
</dbReference>
<dbReference type="PANTHER" id="PTHR30146:SF109">
    <property type="entry name" value="HTH-TYPE TRANSCRIPTIONAL REGULATOR GALS"/>
    <property type="match status" value="1"/>
</dbReference>
<comment type="caution">
    <text evidence="7">The sequence shown here is derived from an EMBL/GenBank/DDBJ whole genome shotgun (WGS) entry which is preliminary data.</text>
</comment>
<dbReference type="OrthoDB" id="252678at2"/>
<reference evidence="6" key="2">
    <citation type="submission" date="2021-03" db="EMBL/GenBank/DDBJ databases">
        <title>Genome sequence of Bifidobacterium asteroides strain wkB204 isolated from a honey bee gut.</title>
        <authorList>
            <person name="Motta E.V.S."/>
            <person name="Kwong W.K."/>
            <person name="Moran N.A."/>
        </authorList>
    </citation>
    <scope>NUCLEOTIDE SEQUENCE</scope>
    <source>
        <strain evidence="6">WkB204</strain>
    </source>
</reference>
<dbReference type="SUPFAM" id="SSF47413">
    <property type="entry name" value="lambda repressor-like DNA-binding domains"/>
    <property type="match status" value="1"/>
</dbReference>
<feature type="domain" description="HTH cro/C1-type" evidence="5">
    <location>
        <begin position="5"/>
        <end position="46"/>
    </location>
</feature>
<dbReference type="InterPro" id="IPR028082">
    <property type="entry name" value="Peripla_BP_I"/>
</dbReference>
<dbReference type="Proteomes" id="UP000248128">
    <property type="component" value="Unassembled WGS sequence"/>
</dbReference>
<gene>
    <name evidence="7" type="ORF">DKK74_01825</name>
    <name evidence="6" type="ORF">J1F30_09445</name>
</gene>
<evidence type="ECO:0000256" key="3">
    <source>
        <dbReference type="ARBA" id="ARBA00023163"/>
    </source>
</evidence>
<protein>
    <submittedName>
        <fullName evidence="6">LacI family DNA-binding transcriptional regulator</fullName>
    </submittedName>
    <submittedName>
        <fullName evidence="7">LacI family transcriptional regulator</fullName>
    </submittedName>
</protein>
<dbReference type="InterPro" id="IPR001387">
    <property type="entry name" value="Cro/C1-type_HTH"/>
</dbReference>
<feature type="domain" description="HTH lacI-type" evidence="4">
    <location>
        <begin position="2"/>
        <end position="56"/>
    </location>
</feature>
<dbReference type="Pfam" id="PF00356">
    <property type="entry name" value="LacI"/>
    <property type="match status" value="1"/>
</dbReference>
<dbReference type="InterPro" id="IPR000843">
    <property type="entry name" value="HTH_LacI"/>
</dbReference>
<evidence type="ECO:0000313" key="7">
    <source>
        <dbReference type="EMBL" id="PXY89958.1"/>
    </source>
</evidence>
<dbReference type="SUPFAM" id="SSF53822">
    <property type="entry name" value="Periplasmic binding protein-like I"/>
    <property type="match status" value="1"/>
</dbReference>
<keyword evidence="9" id="KW-1185">Reference proteome</keyword>
<evidence type="ECO:0000313" key="8">
    <source>
        <dbReference type="Proteomes" id="UP000248128"/>
    </source>
</evidence>
<sequence length="346" mass="38052">MPGIKDVARLAGVSVSTVSYVFSGKRSISPKTAEKVRQAVEKLGYIPNASAQRLRGGHNRIIAISEPIRDEMNQTQYNAYFLETAKQAKDAGYDVLILTSEEAVIDIQRVTGSNLVEGVILLDLMHKDQRAALAHLYSKPCVAIGYPTEHQDCACIDLDFTKMGQMAARILYRLGHHTIAFLRGQEEDYQRGAGYMILFYEALLKETKALGITLIESEQVDHHNFDADRFTRSIINGPAHPTALINQSGSDVLNAVVDSMQNAGISIPDDCSVLSCGTLLEKEFLHQPISEIPFTPGKLCTGAVSILRDAIENKRDIRGVVRLFKPNLVDRGSLANVRSRNEGGTI</sequence>
<dbReference type="Gene3D" id="1.10.260.40">
    <property type="entry name" value="lambda repressor-like DNA-binding domains"/>
    <property type="match status" value="1"/>
</dbReference>
<dbReference type="EMBL" id="JAFMNU010000138">
    <property type="protein sequence ID" value="MBO0624567.1"/>
    <property type="molecule type" value="Genomic_DNA"/>
</dbReference>
<dbReference type="PROSITE" id="PS50943">
    <property type="entry name" value="HTH_CROC1"/>
    <property type="match status" value="1"/>
</dbReference>
<dbReference type="PANTHER" id="PTHR30146">
    <property type="entry name" value="LACI-RELATED TRANSCRIPTIONAL REPRESSOR"/>
    <property type="match status" value="1"/>
</dbReference>
<name>A0A318N013_9BIFI</name>
<dbReference type="InterPro" id="IPR010982">
    <property type="entry name" value="Lambda_DNA-bd_dom_sf"/>
</dbReference>
<dbReference type="AlphaFoldDB" id="A0A318N013"/>
<keyword evidence="3" id="KW-0804">Transcription</keyword>
<evidence type="ECO:0000259" key="4">
    <source>
        <dbReference type="PROSITE" id="PS50932"/>
    </source>
</evidence>
<dbReference type="GO" id="GO:0003700">
    <property type="term" value="F:DNA-binding transcription factor activity"/>
    <property type="evidence" value="ECO:0007669"/>
    <property type="project" value="TreeGrafter"/>
</dbReference>
<accession>A0A318N013</accession>
<dbReference type="Pfam" id="PF13377">
    <property type="entry name" value="Peripla_BP_3"/>
    <property type="match status" value="1"/>
</dbReference>